<name>A0A1A8G796_9TELE</name>
<reference evidence="2" key="2">
    <citation type="submission" date="2016-06" db="EMBL/GenBank/DDBJ databases">
        <title>The genome of a short-lived fish provides insights into sex chromosome evolution and the genetic control of aging.</title>
        <authorList>
            <person name="Reichwald K."/>
            <person name="Felder M."/>
            <person name="Petzold A."/>
            <person name="Koch P."/>
            <person name="Groth M."/>
            <person name="Platzer M."/>
        </authorList>
    </citation>
    <scope>NUCLEOTIDE SEQUENCE</scope>
    <source>
        <tissue evidence="2">Brain</tissue>
    </source>
</reference>
<feature type="region of interest" description="Disordered" evidence="1">
    <location>
        <begin position="1"/>
        <end position="83"/>
    </location>
</feature>
<feature type="compositionally biased region" description="Basic residues" evidence="1">
    <location>
        <begin position="54"/>
        <end position="72"/>
    </location>
</feature>
<dbReference type="EMBL" id="HAEB01020421">
    <property type="protein sequence ID" value="SBQ66948.1"/>
    <property type="molecule type" value="Transcribed_RNA"/>
</dbReference>
<proteinExistence type="predicted"/>
<protein>
    <submittedName>
        <fullName evidence="2">Uncharacterized protein</fullName>
    </submittedName>
</protein>
<organism evidence="2">
    <name type="scientific">Nothobranchius korthausae</name>
    <dbReference type="NCBI Taxonomy" id="1143690"/>
    <lineage>
        <taxon>Eukaryota</taxon>
        <taxon>Metazoa</taxon>
        <taxon>Chordata</taxon>
        <taxon>Craniata</taxon>
        <taxon>Vertebrata</taxon>
        <taxon>Euteleostomi</taxon>
        <taxon>Actinopterygii</taxon>
        <taxon>Neopterygii</taxon>
        <taxon>Teleostei</taxon>
        <taxon>Neoteleostei</taxon>
        <taxon>Acanthomorphata</taxon>
        <taxon>Ovalentaria</taxon>
        <taxon>Atherinomorphae</taxon>
        <taxon>Cyprinodontiformes</taxon>
        <taxon>Nothobranchiidae</taxon>
        <taxon>Nothobranchius</taxon>
    </lineage>
</organism>
<evidence type="ECO:0000256" key="1">
    <source>
        <dbReference type="SAM" id="MobiDB-lite"/>
    </source>
</evidence>
<dbReference type="AlphaFoldDB" id="A0A1A8G796"/>
<accession>A0A1A8G796</accession>
<gene>
    <name evidence="2" type="primary">Nfu_g_1_024840</name>
</gene>
<feature type="compositionally biased region" description="Low complexity" evidence="1">
    <location>
        <begin position="73"/>
        <end position="83"/>
    </location>
</feature>
<feature type="compositionally biased region" description="Basic and acidic residues" evidence="1">
    <location>
        <begin position="1"/>
        <end position="16"/>
    </location>
</feature>
<sequence length="83" mass="9636">MTVSKRLEQPKDKVSADKNVASYTKYHANSATKHTQEKPDANPTHEQQNTERSARKRQIKNTHKQQKKKQKAQQRSQPQQINA</sequence>
<evidence type="ECO:0000313" key="2">
    <source>
        <dbReference type="EMBL" id="SBQ66948.1"/>
    </source>
</evidence>
<reference evidence="2" key="1">
    <citation type="submission" date="2016-05" db="EMBL/GenBank/DDBJ databases">
        <authorList>
            <person name="Lavstsen T."/>
            <person name="Jespersen J.S."/>
        </authorList>
    </citation>
    <scope>NUCLEOTIDE SEQUENCE</scope>
    <source>
        <tissue evidence="2">Brain</tissue>
    </source>
</reference>